<feature type="region of interest" description="Disordered" evidence="1">
    <location>
        <begin position="1"/>
        <end position="33"/>
    </location>
</feature>
<dbReference type="EMBL" id="JAPCWZ010000006">
    <property type="protein sequence ID" value="KAK8859505.1"/>
    <property type="molecule type" value="Genomic_DNA"/>
</dbReference>
<reference evidence="3 4" key="1">
    <citation type="journal article" date="2024" name="IMA Fungus">
        <title>Apiospora arundinis, a panoply of carbohydrate-active enzymes and secondary metabolites.</title>
        <authorList>
            <person name="Sorensen T."/>
            <person name="Petersen C."/>
            <person name="Muurmann A.T."/>
            <person name="Christiansen J.V."/>
            <person name="Brundto M.L."/>
            <person name="Overgaard C.K."/>
            <person name="Boysen A.T."/>
            <person name="Wollenberg R.D."/>
            <person name="Larsen T.O."/>
            <person name="Sorensen J.L."/>
            <person name="Nielsen K.L."/>
            <person name="Sondergaard T.E."/>
        </authorList>
    </citation>
    <scope>NUCLEOTIDE SEQUENCE [LARGE SCALE GENOMIC DNA]</scope>
    <source>
        <strain evidence="3 4">AAU 773</strain>
    </source>
</reference>
<name>A0ABR2IA06_9PEZI</name>
<dbReference type="InterPro" id="IPR013087">
    <property type="entry name" value="Znf_C2H2_type"/>
</dbReference>
<evidence type="ECO:0000313" key="3">
    <source>
        <dbReference type="EMBL" id="KAK8859505.1"/>
    </source>
</evidence>
<dbReference type="PROSITE" id="PS00028">
    <property type="entry name" value="ZINC_FINGER_C2H2_1"/>
    <property type="match status" value="1"/>
</dbReference>
<dbReference type="PANTHER" id="PTHR37535:SF2">
    <property type="entry name" value="FINGER DOMAIN PROTEIN, PUTATIVE (AFU_ORTHOLOGUE AFUA_6G09300)-RELATED"/>
    <property type="match status" value="1"/>
</dbReference>
<sequence>MPRHGRSHPDPDDSDASFSPDGDKVFDVDDSEDENMSAATSVNNFYTAGIHDQDLDDFDDVDAEVDVEDQIQLFGGNLHPPEYYIQSMEIFNQDDYESEDYKEGTTRLINSVEEQWFRFCKVVKHPDSYSLISICLLYKFFEWRLNQKSTPDGRRLRGIKKRSSLGTYWKVFRLAYERAVADKVDPKLNRSMHKVLRSLAKKHGLSDERRANRCMTVDQLEGQIETTLSTTKKSFRLGEMRIYAVLFLLLLAPAGARPTSILRLRFGDLRIMLERDPEGGPHNTLVKFTLAFTKSYLGEKAKNTYPLPETLGAASLFLNTHVFLLGIVFRHRAFLAPSLTSPHLLKTLNIHPNETELQLPLKTELDKVFVFRRAVRMLTGYVISDNEPISYGMVAGWTKRCGELLGLAYGTIPYNLRYNAANEWTASVDISDDLRNLAMDHANSIPLRKHYLGHEINRDIGSIIRGTRPQHALVQQSCSVGHSMSKRRPVDLTPEQSASINAHPRIRRLTLALRRLPKASKKHRETVGERRKEKQRLRRELKRQIRHTWTDEQAVDDVERQLQGLEFAPVPTDAAEAGRPPRPAQKRLIKALKSPPATDLEGQYQRRDNAIVAVMAYCTAEEGCTVPRRYTASPKQCSSPKPSLPPSNPLEAAMVSVFIRDNKDRPRRCFLCVGKALPLLPEDSVVQELIREFYASGDLSKHLKRKHLKHLDDNESSECAVCDVKLKDKMHLQRHALDIHGTVS</sequence>
<dbReference type="PANTHER" id="PTHR37535">
    <property type="entry name" value="FLUG DOMAIN PROTEIN"/>
    <property type="match status" value="1"/>
</dbReference>
<evidence type="ECO:0000256" key="1">
    <source>
        <dbReference type="SAM" id="MobiDB-lite"/>
    </source>
</evidence>
<dbReference type="InterPro" id="IPR021842">
    <property type="entry name" value="DUF3435"/>
</dbReference>
<evidence type="ECO:0000259" key="2">
    <source>
        <dbReference type="PROSITE" id="PS00028"/>
    </source>
</evidence>
<accession>A0ABR2IA06</accession>
<keyword evidence="4" id="KW-1185">Reference proteome</keyword>
<comment type="caution">
    <text evidence="3">The sequence shown here is derived from an EMBL/GenBank/DDBJ whole genome shotgun (WGS) entry which is preliminary data.</text>
</comment>
<organism evidence="3 4">
    <name type="scientific">Apiospora arundinis</name>
    <dbReference type="NCBI Taxonomy" id="335852"/>
    <lineage>
        <taxon>Eukaryota</taxon>
        <taxon>Fungi</taxon>
        <taxon>Dikarya</taxon>
        <taxon>Ascomycota</taxon>
        <taxon>Pezizomycotina</taxon>
        <taxon>Sordariomycetes</taxon>
        <taxon>Xylariomycetidae</taxon>
        <taxon>Amphisphaeriales</taxon>
        <taxon>Apiosporaceae</taxon>
        <taxon>Apiospora</taxon>
    </lineage>
</organism>
<proteinExistence type="predicted"/>
<protein>
    <submittedName>
        <fullName evidence="3">C2H2 finger domain-containing protein</fullName>
    </submittedName>
</protein>
<gene>
    <name evidence="3" type="ORF">PGQ11_010239</name>
</gene>
<dbReference type="Proteomes" id="UP001390339">
    <property type="component" value="Unassembled WGS sequence"/>
</dbReference>
<feature type="domain" description="C2H2-type" evidence="2">
    <location>
        <begin position="719"/>
        <end position="740"/>
    </location>
</feature>
<evidence type="ECO:0000313" key="4">
    <source>
        <dbReference type="Proteomes" id="UP001390339"/>
    </source>
</evidence>
<dbReference type="Pfam" id="PF11917">
    <property type="entry name" value="DUF3435"/>
    <property type="match status" value="1"/>
</dbReference>